<dbReference type="Proteomes" id="UP000002852">
    <property type="component" value="Unassembled WGS sequence"/>
</dbReference>
<sequence length="77" mass="8791">MQRSWRWRPSRRAGPTPRSVDQTLRPDPSPAASLSFREAKGRQTEVEISLCYLCPLCPHNVSFSISSFIQKCLKRTA</sequence>
<dbReference type="InParanoid" id="A0A3B5QA57"/>
<name>A0A3B5QA57_XIPMA</name>
<evidence type="ECO:0000313" key="2">
    <source>
        <dbReference type="Ensembl" id="ENSXMAP00000027021.1"/>
    </source>
</evidence>
<evidence type="ECO:0000313" key="3">
    <source>
        <dbReference type="Proteomes" id="UP000002852"/>
    </source>
</evidence>
<reference evidence="3" key="1">
    <citation type="submission" date="2012-01" db="EMBL/GenBank/DDBJ databases">
        <authorList>
            <person name="Walter R."/>
            <person name="Schartl M."/>
            <person name="Warren W."/>
        </authorList>
    </citation>
    <scope>NUCLEOTIDE SEQUENCE [LARGE SCALE GENOMIC DNA]</scope>
    <source>
        <strain evidence="3">JP 163 A</strain>
    </source>
</reference>
<reference evidence="2" key="3">
    <citation type="submission" date="2025-08" db="UniProtKB">
        <authorList>
            <consortium name="Ensembl"/>
        </authorList>
    </citation>
    <scope>IDENTIFICATION</scope>
    <source>
        <strain evidence="2">JP 163 A</strain>
    </source>
</reference>
<feature type="compositionally biased region" description="Basic residues" evidence="1">
    <location>
        <begin position="1"/>
        <end position="11"/>
    </location>
</feature>
<accession>A0A3B5QA57</accession>
<keyword evidence="3" id="KW-1185">Reference proteome</keyword>
<protein>
    <submittedName>
        <fullName evidence="2">Uncharacterized protein</fullName>
    </submittedName>
</protein>
<dbReference type="AlphaFoldDB" id="A0A3B5QA57"/>
<organism evidence="2 3">
    <name type="scientific">Xiphophorus maculatus</name>
    <name type="common">Southern platyfish</name>
    <name type="synonym">Platypoecilus maculatus</name>
    <dbReference type="NCBI Taxonomy" id="8083"/>
    <lineage>
        <taxon>Eukaryota</taxon>
        <taxon>Metazoa</taxon>
        <taxon>Chordata</taxon>
        <taxon>Craniata</taxon>
        <taxon>Vertebrata</taxon>
        <taxon>Euteleostomi</taxon>
        <taxon>Actinopterygii</taxon>
        <taxon>Neopterygii</taxon>
        <taxon>Teleostei</taxon>
        <taxon>Neoteleostei</taxon>
        <taxon>Acanthomorphata</taxon>
        <taxon>Ovalentaria</taxon>
        <taxon>Atherinomorphae</taxon>
        <taxon>Cyprinodontiformes</taxon>
        <taxon>Poeciliidae</taxon>
        <taxon>Poeciliinae</taxon>
        <taxon>Xiphophorus</taxon>
    </lineage>
</organism>
<evidence type="ECO:0000256" key="1">
    <source>
        <dbReference type="SAM" id="MobiDB-lite"/>
    </source>
</evidence>
<reference evidence="2" key="4">
    <citation type="submission" date="2025-09" db="UniProtKB">
        <authorList>
            <consortium name="Ensembl"/>
        </authorList>
    </citation>
    <scope>IDENTIFICATION</scope>
    <source>
        <strain evidence="2">JP 163 A</strain>
    </source>
</reference>
<feature type="region of interest" description="Disordered" evidence="1">
    <location>
        <begin position="1"/>
        <end position="36"/>
    </location>
</feature>
<reference evidence="3" key="2">
    <citation type="journal article" date="2013" name="Nat. Genet.">
        <title>The genome of the platyfish, Xiphophorus maculatus, provides insights into evolutionary adaptation and several complex traits.</title>
        <authorList>
            <person name="Schartl M."/>
            <person name="Walter R.B."/>
            <person name="Shen Y."/>
            <person name="Garcia T."/>
            <person name="Catchen J."/>
            <person name="Amores A."/>
            <person name="Braasch I."/>
            <person name="Chalopin D."/>
            <person name="Volff J.N."/>
            <person name="Lesch K.P."/>
            <person name="Bisazza A."/>
            <person name="Minx P."/>
            <person name="Hillier L."/>
            <person name="Wilson R.K."/>
            <person name="Fuerstenberg S."/>
            <person name="Boore J."/>
            <person name="Searle S."/>
            <person name="Postlethwait J.H."/>
            <person name="Warren W.C."/>
        </authorList>
    </citation>
    <scope>NUCLEOTIDE SEQUENCE [LARGE SCALE GENOMIC DNA]</scope>
    <source>
        <strain evidence="3">JP 163 A</strain>
    </source>
</reference>
<dbReference type="Ensembl" id="ENSXMAT00000036298.1">
    <property type="protein sequence ID" value="ENSXMAP00000027021.1"/>
    <property type="gene ID" value="ENSXMAG00000024100.1"/>
</dbReference>
<proteinExistence type="predicted"/>